<evidence type="ECO:0000259" key="2">
    <source>
        <dbReference type="Pfam" id="PF13581"/>
    </source>
</evidence>
<dbReference type="EMBL" id="VFPQ01000001">
    <property type="protein sequence ID" value="TQM76207.1"/>
    <property type="molecule type" value="Genomic_DNA"/>
</dbReference>
<protein>
    <submittedName>
        <fullName evidence="3">Anti-sigma regulatory factor (Ser/Thr protein kinase)</fullName>
    </submittedName>
</protein>
<comment type="caution">
    <text evidence="3">The sequence shown here is derived from an EMBL/GenBank/DDBJ whole genome shotgun (WGS) entry which is preliminary data.</text>
</comment>
<dbReference type="InterPro" id="IPR003594">
    <property type="entry name" value="HATPase_dom"/>
</dbReference>
<evidence type="ECO:0000256" key="1">
    <source>
        <dbReference type="ARBA" id="ARBA00022527"/>
    </source>
</evidence>
<dbReference type="AlphaFoldDB" id="A0A543J056"/>
<dbReference type="RefSeq" id="WP_142260121.1">
    <property type="nucleotide sequence ID" value="NZ_BMPV01000001.1"/>
</dbReference>
<organism evidence="3 4">
    <name type="scientific">Thermopolyspora flexuosa</name>
    <dbReference type="NCBI Taxonomy" id="103836"/>
    <lineage>
        <taxon>Bacteria</taxon>
        <taxon>Bacillati</taxon>
        <taxon>Actinomycetota</taxon>
        <taxon>Actinomycetes</taxon>
        <taxon>Streptosporangiales</taxon>
        <taxon>Streptosporangiaceae</taxon>
        <taxon>Thermopolyspora</taxon>
    </lineage>
</organism>
<dbReference type="InterPro" id="IPR050267">
    <property type="entry name" value="Anti-sigma-factor_SerPK"/>
</dbReference>
<reference evidence="3 4" key="1">
    <citation type="submission" date="2019-06" db="EMBL/GenBank/DDBJ databases">
        <title>Sequencing the genomes of 1000 actinobacteria strains.</title>
        <authorList>
            <person name="Klenk H.-P."/>
        </authorList>
    </citation>
    <scope>NUCLEOTIDE SEQUENCE [LARGE SCALE GENOMIC DNA]</scope>
    <source>
        <strain evidence="3 4">DSM 43186</strain>
    </source>
</reference>
<evidence type="ECO:0000313" key="3">
    <source>
        <dbReference type="EMBL" id="TQM76207.1"/>
    </source>
</evidence>
<sequence length="180" mass="19056">MRSLTRGAGTRVFDWWPSLGWWPDRARDLLGGRVQVPAASATFALPARAESVHTARAYTTGTLRGWDLGHLADGVNLVVSELATNALRHGIAPAVRWPADPIRLSLVRRGHLLTCAIADPGRAVPVMRDSGPLEPGGLGLHIVDSLSVRWGWSPIAPYGKAVWAVLDASAPGGGTAAACF</sequence>
<name>A0A543J056_9ACTN</name>
<accession>A0A543J056</accession>
<dbReference type="InterPro" id="IPR036890">
    <property type="entry name" value="HATPase_C_sf"/>
</dbReference>
<evidence type="ECO:0000313" key="4">
    <source>
        <dbReference type="Proteomes" id="UP000319213"/>
    </source>
</evidence>
<dbReference type="OrthoDB" id="3867457at2"/>
<keyword evidence="1" id="KW-0723">Serine/threonine-protein kinase</keyword>
<dbReference type="GO" id="GO:0004674">
    <property type="term" value="F:protein serine/threonine kinase activity"/>
    <property type="evidence" value="ECO:0007669"/>
    <property type="project" value="UniProtKB-KW"/>
</dbReference>
<dbReference type="Gene3D" id="3.30.565.10">
    <property type="entry name" value="Histidine kinase-like ATPase, C-terminal domain"/>
    <property type="match status" value="1"/>
</dbReference>
<keyword evidence="4" id="KW-1185">Reference proteome</keyword>
<keyword evidence="1" id="KW-0418">Kinase</keyword>
<dbReference type="Proteomes" id="UP000319213">
    <property type="component" value="Unassembled WGS sequence"/>
</dbReference>
<dbReference type="Pfam" id="PF13581">
    <property type="entry name" value="HATPase_c_2"/>
    <property type="match status" value="1"/>
</dbReference>
<keyword evidence="1" id="KW-0808">Transferase</keyword>
<gene>
    <name evidence="3" type="ORF">FHX40_2934</name>
</gene>
<dbReference type="CDD" id="cd16936">
    <property type="entry name" value="HATPase_RsbW-like"/>
    <property type="match status" value="1"/>
</dbReference>
<dbReference type="PANTHER" id="PTHR35526:SF3">
    <property type="entry name" value="ANTI-SIGMA-F FACTOR RSBW"/>
    <property type="match status" value="1"/>
</dbReference>
<dbReference type="PANTHER" id="PTHR35526">
    <property type="entry name" value="ANTI-SIGMA-F FACTOR RSBW-RELATED"/>
    <property type="match status" value="1"/>
</dbReference>
<proteinExistence type="predicted"/>
<dbReference type="SUPFAM" id="SSF55874">
    <property type="entry name" value="ATPase domain of HSP90 chaperone/DNA topoisomerase II/histidine kinase"/>
    <property type="match status" value="1"/>
</dbReference>
<feature type="domain" description="Histidine kinase/HSP90-like ATPase" evidence="2">
    <location>
        <begin position="45"/>
        <end position="148"/>
    </location>
</feature>